<sequence length="396" mass="43801">MPPGGQNAKDNCRVCSRRVGKSKEAVGKTKWRWSSPFWPNKETQLIEGNKRGAEDVRSLFCSLKGDIKRICEYEKKLARCPVAGVPSFEPLLSLTDMWCKLNRLEKACLSSTCEQDHQLRKKRYMVAMLKCCRKFLARDLAKECEVFEVRQRTMGCVLKSIVRLEKNLACSTSMQGAALSSPRRITIPTPPPSSRTSPRTSPPHSPKLTFKSSPSPSLSSGRECLVKKSETFTDVKPNEPCPCPPECDQAAIIKSCKSASDVTPPCTDNHTSLPGNAAVELDSFNLTYSKKNVKVELPCGSDSFSTCDRDQTDPCGSPAFHKNHPGGGFTKSTYRSDPDTGDVCFSLSYKSEPGQSEECGETSESVEERVRKSSRLWYKSAQLLCNTLVDNIGKTV</sequence>
<reference evidence="2 3" key="1">
    <citation type="submission" date="2024-07" db="EMBL/GenBank/DDBJ databases">
        <title>Chromosome-level genome assembly of the water stick insect Ranatra chinensis (Heteroptera: Nepidae).</title>
        <authorList>
            <person name="Liu X."/>
        </authorList>
    </citation>
    <scope>NUCLEOTIDE SEQUENCE [LARGE SCALE GENOMIC DNA]</scope>
    <source>
        <strain evidence="2">Cailab_2021Rc</strain>
        <tissue evidence="2">Muscle</tissue>
    </source>
</reference>
<evidence type="ECO:0000256" key="1">
    <source>
        <dbReference type="SAM" id="MobiDB-lite"/>
    </source>
</evidence>
<dbReference type="Proteomes" id="UP001558652">
    <property type="component" value="Unassembled WGS sequence"/>
</dbReference>
<dbReference type="AlphaFoldDB" id="A0ABD0YQ62"/>
<feature type="region of interest" description="Disordered" evidence="1">
    <location>
        <begin position="179"/>
        <end position="222"/>
    </location>
</feature>
<gene>
    <name evidence="2" type="ORF">AAG570_009815</name>
</gene>
<accession>A0ABD0YQ62</accession>
<name>A0ABD0YQ62_9HEMI</name>
<comment type="caution">
    <text evidence="2">The sequence shown here is derived from an EMBL/GenBank/DDBJ whole genome shotgun (WGS) entry which is preliminary data.</text>
</comment>
<feature type="compositionally biased region" description="Low complexity" evidence="1">
    <location>
        <begin position="206"/>
        <end position="220"/>
    </location>
</feature>
<keyword evidence="3" id="KW-1185">Reference proteome</keyword>
<dbReference type="EMBL" id="JBFDAA010000004">
    <property type="protein sequence ID" value="KAL1138123.1"/>
    <property type="molecule type" value="Genomic_DNA"/>
</dbReference>
<evidence type="ECO:0000313" key="3">
    <source>
        <dbReference type="Proteomes" id="UP001558652"/>
    </source>
</evidence>
<protein>
    <submittedName>
        <fullName evidence="2">Uncharacterized protein</fullName>
    </submittedName>
</protein>
<organism evidence="2 3">
    <name type="scientific">Ranatra chinensis</name>
    <dbReference type="NCBI Taxonomy" id="642074"/>
    <lineage>
        <taxon>Eukaryota</taxon>
        <taxon>Metazoa</taxon>
        <taxon>Ecdysozoa</taxon>
        <taxon>Arthropoda</taxon>
        <taxon>Hexapoda</taxon>
        <taxon>Insecta</taxon>
        <taxon>Pterygota</taxon>
        <taxon>Neoptera</taxon>
        <taxon>Paraneoptera</taxon>
        <taxon>Hemiptera</taxon>
        <taxon>Heteroptera</taxon>
        <taxon>Panheteroptera</taxon>
        <taxon>Nepomorpha</taxon>
        <taxon>Nepidae</taxon>
        <taxon>Ranatrinae</taxon>
        <taxon>Ranatra</taxon>
    </lineage>
</organism>
<evidence type="ECO:0000313" key="2">
    <source>
        <dbReference type="EMBL" id="KAL1138123.1"/>
    </source>
</evidence>
<proteinExistence type="predicted"/>